<proteinExistence type="predicted"/>
<gene>
    <name evidence="2" type="ORF">N8I74_12250</name>
</gene>
<reference evidence="2" key="1">
    <citation type="submission" date="2022-10" db="EMBL/GenBank/DDBJ databases">
        <title>Chitiniphilus purpureus sp. nov., a novel chitin-degrading bacterium isolated from crawfish pond sediment.</title>
        <authorList>
            <person name="Li K."/>
        </authorList>
    </citation>
    <scope>NUCLEOTIDE SEQUENCE</scope>
    <source>
        <strain evidence="2">CD1</strain>
    </source>
</reference>
<dbReference type="RefSeq" id="WP_263123390.1">
    <property type="nucleotide sequence ID" value="NZ_CP106753.1"/>
</dbReference>
<keyword evidence="1" id="KW-0812">Transmembrane</keyword>
<keyword evidence="3" id="KW-1185">Reference proteome</keyword>
<sequence length="71" mass="7678">MSLVDVPLDQCTGSVLIAPSEYSLISANPFAALTPELASQIVGLCALVWLVAAGMRDIIRFVRSRRKSDDE</sequence>
<dbReference type="Proteomes" id="UP001061302">
    <property type="component" value="Chromosome"/>
</dbReference>
<accession>A0ABY6DIB6</accession>
<keyword evidence="1" id="KW-1133">Transmembrane helix</keyword>
<dbReference type="EMBL" id="CP106753">
    <property type="protein sequence ID" value="UXY14090.1"/>
    <property type="molecule type" value="Genomic_DNA"/>
</dbReference>
<evidence type="ECO:0000313" key="3">
    <source>
        <dbReference type="Proteomes" id="UP001061302"/>
    </source>
</evidence>
<organism evidence="2 3">
    <name type="scientific">Chitiniphilus purpureus</name>
    <dbReference type="NCBI Taxonomy" id="2981137"/>
    <lineage>
        <taxon>Bacteria</taxon>
        <taxon>Pseudomonadati</taxon>
        <taxon>Pseudomonadota</taxon>
        <taxon>Betaproteobacteria</taxon>
        <taxon>Neisseriales</taxon>
        <taxon>Chitinibacteraceae</taxon>
        <taxon>Chitiniphilus</taxon>
    </lineage>
</organism>
<keyword evidence="1" id="KW-0472">Membrane</keyword>
<feature type="transmembrane region" description="Helical" evidence="1">
    <location>
        <begin position="37"/>
        <end position="59"/>
    </location>
</feature>
<evidence type="ECO:0000256" key="1">
    <source>
        <dbReference type="SAM" id="Phobius"/>
    </source>
</evidence>
<name>A0ABY6DIB6_9NEIS</name>
<evidence type="ECO:0000313" key="2">
    <source>
        <dbReference type="EMBL" id="UXY14090.1"/>
    </source>
</evidence>
<protein>
    <submittedName>
        <fullName evidence="2">Uncharacterized protein</fullName>
    </submittedName>
</protein>